<evidence type="ECO:0000259" key="2">
    <source>
        <dbReference type="Pfam" id="PF09832"/>
    </source>
</evidence>
<accession>A0A1N6GDH0</accession>
<dbReference type="OrthoDB" id="1143459at2"/>
<dbReference type="Pfam" id="PF09832">
    <property type="entry name" value="DUF2059"/>
    <property type="match status" value="1"/>
</dbReference>
<dbReference type="STRING" id="59733.SAMN05421769_2070"/>
<feature type="region of interest" description="Disordered" evidence="1">
    <location>
        <begin position="135"/>
        <end position="160"/>
    </location>
</feature>
<dbReference type="EMBL" id="FSRQ01000001">
    <property type="protein sequence ID" value="SIO05526.1"/>
    <property type="molecule type" value="Genomic_DNA"/>
</dbReference>
<sequence length="160" mass="18139">MKKIICLITVFSSVLVFSQSKNDKVKTLISLSASFKLSKQVEKDVFLSFKKRYTNIPDSVWSSLEPKINIDNLINQVIGIYENKFTEKEIDGLLTFYQSELGQKFIKNSPDIMTEVQNATADWAKNITDLVNKDLEEKGYLQSPPPPSPNPPAPMIPKKK</sequence>
<dbReference type="Proteomes" id="UP000184782">
    <property type="component" value="Unassembled WGS sequence"/>
</dbReference>
<reference evidence="4" key="1">
    <citation type="submission" date="2016-12" db="EMBL/GenBank/DDBJ databases">
        <authorList>
            <person name="Varghese N."/>
            <person name="Submissions S."/>
        </authorList>
    </citation>
    <scope>NUCLEOTIDE SEQUENCE [LARGE SCALE GENOMIC DNA]</scope>
    <source>
        <strain evidence="4">DSM 16779</strain>
    </source>
</reference>
<evidence type="ECO:0000313" key="4">
    <source>
        <dbReference type="Proteomes" id="UP000184782"/>
    </source>
</evidence>
<dbReference type="RefSeq" id="WP_074230150.1">
    <property type="nucleotide sequence ID" value="NZ_CP177162.1"/>
</dbReference>
<protein>
    <recommendedName>
        <fullName evidence="2">DUF2059 domain-containing protein</fullName>
    </recommendedName>
</protein>
<keyword evidence="4" id="KW-1185">Reference proteome</keyword>
<evidence type="ECO:0000256" key="1">
    <source>
        <dbReference type="SAM" id="MobiDB-lite"/>
    </source>
</evidence>
<gene>
    <name evidence="3" type="ORF">SAMN05421769_2070</name>
</gene>
<name>A0A1N6GDH0_9FLAO</name>
<dbReference type="AlphaFoldDB" id="A0A1N6GDH0"/>
<dbReference type="InterPro" id="IPR018637">
    <property type="entry name" value="DUF2059"/>
</dbReference>
<feature type="compositionally biased region" description="Pro residues" evidence="1">
    <location>
        <begin position="143"/>
        <end position="160"/>
    </location>
</feature>
<proteinExistence type="predicted"/>
<organism evidence="3 4">
    <name type="scientific">Chryseobacterium scophthalmum</name>
    <dbReference type="NCBI Taxonomy" id="59733"/>
    <lineage>
        <taxon>Bacteria</taxon>
        <taxon>Pseudomonadati</taxon>
        <taxon>Bacteroidota</taxon>
        <taxon>Flavobacteriia</taxon>
        <taxon>Flavobacteriales</taxon>
        <taxon>Weeksellaceae</taxon>
        <taxon>Chryseobacterium group</taxon>
        <taxon>Chryseobacterium</taxon>
    </lineage>
</organism>
<feature type="domain" description="DUF2059" evidence="2">
    <location>
        <begin position="72"/>
        <end position="127"/>
    </location>
</feature>
<evidence type="ECO:0000313" key="3">
    <source>
        <dbReference type="EMBL" id="SIO05526.1"/>
    </source>
</evidence>